<sequence length="72" mass="7678">MIISDLSHLESASEDSQIFGGSSISVKAKITNIGIGFGKSFALADSLTFAKLELTQYRLIFTASTSSKVIAY</sequence>
<protein>
    <submittedName>
        <fullName evidence="1">Uncharacterized protein</fullName>
    </submittedName>
</protein>
<dbReference type="OrthoDB" id="515075at2"/>
<accession>A0A2A2TK62</accession>
<name>A0A2A2TK62_9CYAN</name>
<reference evidence="1 2" key="1">
    <citation type="submission" date="2017-08" db="EMBL/GenBank/DDBJ databases">
        <title>Draft genome sequence of filamentous cyanobacterium Calothrix elsteri CCALA 953.</title>
        <authorList>
            <person name="Gagunashvili A.N."/>
            <person name="Elster J."/>
            <person name="Andresson O.S."/>
        </authorList>
    </citation>
    <scope>NUCLEOTIDE SEQUENCE [LARGE SCALE GENOMIC DNA]</scope>
    <source>
        <strain evidence="1 2">CCALA 953</strain>
    </source>
</reference>
<comment type="caution">
    <text evidence="1">The sequence shown here is derived from an EMBL/GenBank/DDBJ whole genome shotgun (WGS) entry which is preliminary data.</text>
</comment>
<dbReference type="Proteomes" id="UP000218238">
    <property type="component" value="Unassembled WGS sequence"/>
</dbReference>
<organism evidence="1 2">
    <name type="scientific">Brunnivagina elsteri CCALA 953</name>
    <dbReference type="NCBI Taxonomy" id="987040"/>
    <lineage>
        <taxon>Bacteria</taxon>
        <taxon>Bacillati</taxon>
        <taxon>Cyanobacteriota</taxon>
        <taxon>Cyanophyceae</taxon>
        <taxon>Nostocales</taxon>
        <taxon>Calotrichaceae</taxon>
        <taxon>Brunnivagina</taxon>
    </lineage>
</organism>
<dbReference type="AlphaFoldDB" id="A0A2A2TK62"/>
<dbReference type="EMBL" id="NTFS01000095">
    <property type="protein sequence ID" value="PAX55877.1"/>
    <property type="molecule type" value="Genomic_DNA"/>
</dbReference>
<proteinExistence type="predicted"/>
<dbReference type="RefSeq" id="WP_095721722.1">
    <property type="nucleotide sequence ID" value="NZ_NTFS01000095.1"/>
</dbReference>
<keyword evidence="2" id="KW-1185">Reference proteome</keyword>
<gene>
    <name evidence="1" type="ORF">CK510_10880</name>
</gene>
<evidence type="ECO:0000313" key="1">
    <source>
        <dbReference type="EMBL" id="PAX55877.1"/>
    </source>
</evidence>
<evidence type="ECO:0000313" key="2">
    <source>
        <dbReference type="Proteomes" id="UP000218238"/>
    </source>
</evidence>